<keyword evidence="2 6" id="KW-0819">tRNA processing</keyword>
<feature type="domain" description="tRNA(Ile)-lysidine/2-thiocytidine synthase N-terminal" evidence="7">
    <location>
        <begin position="25"/>
        <end position="205"/>
    </location>
</feature>
<dbReference type="GO" id="GO:0006400">
    <property type="term" value="P:tRNA modification"/>
    <property type="evidence" value="ECO:0007669"/>
    <property type="project" value="UniProtKB-UniRule"/>
</dbReference>
<dbReference type="InterPro" id="IPR012795">
    <property type="entry name" value="tRNA_Ile_lys_synt_N"/>
</dbReference>
<dbReference type="RefSeq" id="WP_129419519.1">
    <property type="nucleotide sequence ID" value="NZ_MZMU01000011.1"/>
</dbReference>
<organism evidence="8 9">
    <name type="scientific">Rhizobium leguminosarum</name>
    <dbReference type="NCBI Taxonomy" id="384"/>
    <lineage>
        <taxon>Bacteria</taxon>
        <taxon>Pseudomonadati</taxon>
        <taxon>Pseudomonadota</taxon>
        <taxon>Alphaproteobacteria</taxon>
        <taxon>Hyphomicrobiales</taxon>
        <taxon>Rhizobiaceae</taxon>
        <taxon>Rhizobium/Agrobacterium group</taxon>
        <taxon>Rhizobium</taxon>
    </lineage>
</organism>
<evidence type="ECO:0000256" key="2">
    <source>
        <dbReference type="ARBA" id="ARBA00022694"/>
    </source>
</evidence>
<dbReference type="InterPro" id="IPR012094">
    <property type="entry name" value="tRNA_Ile_lys_synt"/>
</dbReference>
<dbReference type="InterPro" id="IPR014729">
    <property type="entry name" value="Rossmann-like_a/b/a_fold"/>
</dbReference>
<dbReference type="AlphaFoldDB" id="A0A4Q1U271"/>
<proteinExistence type="inferred from homology"/>
<dbReference type="PANTHER" id="PTHR43033:SF1">
    <property type="entry name" value="TRNA(ILE)-LYSIDINE SYNTHASE-RELATED"/>
    <property type="match status" value="1"/>
</dbReference>
<evidence type="ECO:0000256" key="4">
    <source>
        <dbReference type="ARBA" id="ARBA00022840"/>
    </source>
</evidence>
<dbReference type="EC" id="6.3.4.19" evidence="6"/>
<dbReference type="CDD" id="cd01992">
    <property type="entry name" value="TilS_N"/>
    <property type="match status" value="1"/>
</dbReference>
<dbReference type="EMBL" id="MZMU01000011">
    <property type="protein sequence ID" value="RXT24775.1"/>
    <property type="molecule type" value="Genomic_DNA"/>
</dbReference>
<dbReference type="GO" id="GO:0005737">
    <property type="term" value="C:cytoplasm"/>
    <property type="evidence" value="ECO:0007669"/>
    <property type="project" value="UniProtKB-SubCell"/>
</dbReference>
<keyword evidence="3 6" id="KW-0547">Nucleotide-binding</keyword>
<keyword evidence="6" id="KW-0963">Cytoplasm</keyword>
<evidence type="ECO:0000313" key="8">
    <source>
        <dbReference type="EMBL" id="RXT24775.1"/>
    </source>
</evidence>
<evidence type="ECO:0000256" key="5">
    <source>
        <dbReference type="ARBA" id="ARBA00048539"/>
    </source>
</evidence>
<protein>
    <recommendedName>
        <fullName evidence="6">tRNA(Ile)-lysidine synthase</fullName>
        <ecNumber evidence="6">6.3.4.19</ecNumber>
    </recommendedName>
    <alternativeName>
        <fullName evidence="6">tRNA(Ile)-2-lysyl-cytidine synthase</fullName>
    </alternativeName>
    <alternativeName>
        <fullName evidence="6">tRNA(Ile)-lysidine synthetase</fullName>
    </alternativeName>
</protein>
<name>A0A4Q1U271_RHILE</name>
<comment type="subcellular location">
    <subcellularLocation>
        <location evidence="6">Cytoplasm</location>
    </subcellularLocation>
</comment>
<dbReference type="Proteomes" id="UP000290767">
    <property type="component" value="Unassembled WGS sequence"/>
</dbReference>
<evidence type="ECO:0000256" key="1">
    <source>
        <dbReference type="ARBA" id="ARBA00022598"/>
    </source>
</evidence>
<gene>
    <name evidence="6" type="primary">tilS</name>
    <name evidence="8" type="ORF">B5P46_15895</name>
</gene>
<dbReference type="SUPFAM" id="SSF52402">
    <property type="entry name" value="Adenine nucleotide alpha hydrolases-like"/>
    <property type="match status" value="1"/>
</dbReference>
<keyword evidence="1 6" id="KW-0436">Ligase</keyword>
<dbReference type="Pfam" id="PF01171">
    <property type="entry name" value="ATP_bind_3"/>
    <property type="match status" value="1"/>
</dbReference>
<keyword evidence="4 6" id="KW-0067">ATP-binding</keyword>
<sequence>MSPEAASPQLAILQFLTSLQSPARILVAISGGSDSTGLLLLLDEAVKAAPHLKISLCAATVDHALRAGSADEAREVAALCASLGIPHTILIWQSDKPKTGIMAAAREARYGLLAAAAESFEADLIVTGHTLDDQRETLAMRGMRAVQVSTGIADAVLFDRRFWILRPLLFSARADIRAFLKEQGVPWIDDPSNEDTKYERVRLRRQLSADAGMEKDIGAAWEERLALSSRGAEWLDRHFLLHGGLLGQVMPDGLRQDRLVLDYVLARLAAVFGGQPFVPGRAQMERVLTFATGSGLGRMTAGRVVFDLRRDGLYLARESRGIVPLVLRPEEAGVWDGRFYARNGLSTSIVVEAATPYAPSFLCLSQESSASKSLGAKDTSRFIESITAQTRGGWIPVTSTGMRGRMHHLPKAAWKRAVASAPVLSAEGNLLSEESARMVELTPYFAPFDRFLTRFDFIFANRLSAVFATAPYARLPLRSIDGKTI</sequence>
<dbReference type="InterPro" id="IPR011063">
    <property type="entry name" value="TilS/TtcA_N"/>
</dbReference>
<evidence type="ECO:0000313" key="9">
    <source>
        <dbReference type="Proteomes" id="UP000290767"/>
    </source>
</evidence>
<reference evidence="8 9" key="1">
    <citation type="submission" date="2017-03" db="EMBL/GenBank/DDBJ databases">
        <authorList>
            <person name="Safronova V.I."/>
            <person name="Sazanova A.L."/>
            <person name="Chirak E.R."/>
        </authorList>
    </citation>
    <scope>NUCLEOTIDE SEQUENCE [LARGE SCALE GENOMIC DNA]</scope>
    <source>
        <strain evidence="8 9">Tri-43</strain>
    </source>
</reference>
<evidence type="ECO:0000256" key="6">
    <source>
        <dbReference type="HAMAP-Rule" id="MF_01161"/>
    </source>
</evidence>
<comment type="domain">
    <text evidence="6">The N-terminal region contains the highly conserved SGGXDS motif, predicted to be a P-loop motif involved in ATP binding.</text>
</comment>
<dbReference type="PANTHER" id="PTHR43033">
    <property type="entry name" value="TRNA(ILE)-LYSIDINE SYNTHASE-RELATED"/>
    <property type="match status" value="1"/>
</dbReference>
<comment type="similarity">
    <text evidence="6">Belongs to the tRNA(Ile)-lysidine synthase family.</text>
</comment>
<comment type="function">
    <text evidence="6">Ligates lysine onto the cytidine present at position 34 of the AUA codon-specific tRNA(Ile) that contains the anticodon CAU, in an ATP-dependent manner. Cytidine is converted to lysidine, thus changing the amino acid specificity of the tRNA from methionine to isoleucine.</text>
</comment>
<dbReference type="Gene3D" id="3.40.50.620">
    <property type="entry name" value="HUPs"/>
    <property type="match status" value="1"/>
</dbReference>
<feature type="binding site" evidence="6">
    <location>
        <begin position="30"/>
        <end position="35"/>
    </location>
    <ligand>
        <name>ATP</name>
        <dbReference type="ChEBI" id="CHEBI:30616"/>
    </ligand>
</feature>
<dbReference type="GO" id="GO:0005524">
    <property type="term" value="F:ATP binding"/>
    <property type="evidence" value="ECO:0007669"/>
    <property type="project" value="UniProtKB-UniRule"/>
</dbReference>
<accession>A0A4Q1U271</accession>
<evidence type="ECO:0000259" key="7">
    <source>
        <dbReference type="Pfam" id="PF01171"/>
    </source>
</evidence>
<comment type="caution">
    <text evidence="8">The sequence shown here is derived from an EMBL/GenBank/DDBJ whole genome shotgun (WGS) entry which is preliminary data.</text>
</comment>
<evidence type="ECO:0000256" key="3">
    <source>
        <dbReference type="ARBA" id="ARBA00022741"/>
    </source>
</evidence>
<comment type="catalytic activity">
    <reaction evidence="5 6">
        <text>cytidine(34) in tRNA(Ile2) + L-lysine + ATP = lysidine(34) in tRNA(Ile2) + AMP + diphosphate + H(+)</text>
        <dbReference type="Rhea" id="RHEA:43744"/>
        <dbReference type="Rhea" id="RHEA-COMP:10625"/>
        <dbReference type="Rhea" id="RHEA-COMP:10670"/>
        <dbReference type="ChEBI" id="CHEBI:15378"/>
        <dbReference type="ChEBI" id="CHEBI:30616"/>
        <dbReference type="ChEBI" id="CHEBI:32551"/>
        <dbReference type="ChEBI" id="CHEBI:33019"/>
        <dbReference type="ChEBI" id="CHEBI:82748"/>
        <dbReference type="ChEBI" id="CHEBI:83665"/>
        <dbReference type="ChEBI" id="CHEBI:456215"/>
        <dbReference type="EC" id="6.3.4.19"/>
    </reaction>
</comment>
<dbReference type="NCBIfam" id="TIGR02432">
    <property type="entry name" value="lysidine_TilS_N"/>
    <property type="match status" value="1"/>
</dbReference>
<dbReference type="HAMAP" id="MF_01161">
    <property type="entry name" value="tRNA_Ile_lys_synt"/>
    <property type="match status" value="1"/>
</dbReference>
<dbReference type="GO" id="GO:0032267">
    <property type="term" value="F:tRNA(Ile)-lysidine synthase activity"/>
    <property type="evidence" value="ECO:0007669"/>
    <property type="project" value="UniProtKB-EC"/>
</dbReference>